<evidence type="ECO:0000256" key="1">
    <source>
        <dbReference type="SAM" id="MobiDB-lite"/>
    </source>
</evidence>
<name>A0A8R7K2R3_TRIUA</name>
<dbReference type="Proteomes" id="UP000015106">
    <property type="component" value="Chromosome 1"/>
</dbReference>
<feature type="compositionally biased region" description="Basic and acidic residues" evidence="1">
    <location>
        <begin position="41"/>
        <end position="55"/>
    </location>
</feature>
<reference evidence="2" key="2">
    <citation type="submission" date="2018-03" db="EMBL/GenBank/DDBJ databases">
        <title>The Triticum urartu genome reveals the dynamic nature of wheat genome evolution.</title>
        <authorList>
            <person name="Ling H."/>
            <person name="Ma B."/>
            <person name="Shi X."/>
            <person name="Liu H."/>
            <person name="Dong L."/>
            <person name="Sun H."/>
            <person name="Cao Y."/>
            <person name="Gao Q."/>
            <person name="Zheng S."/>
            <person name="Li Y."/>
            <person name="Yu Y."/>
            <person name="Du H."/>
            <person name="Qi M."/>
            <person name="Li Y."/>
            <person name="Yu H."/>
            <person name="Cui Y."/>
            <person name="Wang N."/>
            <person name="Chen C."/>
            <person name="Wu H."/>
            <person name="Zhao Y."/>
            <person name="Zhang J."/>
            <person name="Li Y."/>
            <person name="Zhou W."/>
            <person name="Zhang B."/>
            <person name="Hu W."/>
            <person name="Eijk M."/>
            <person name="Tang J."/>
            <person name="Witsenboer H."/>
            <person name="Zhao S."/>
            <person name="Li Z."/>
            <person name="Zhang A."/>
            <person name="Wang D."/>
            <person name="Liang C."/>
        </authorList>
    </citation>
    <scope>NUCLEOTIDE SEQUENCE [LARGE SCALE GENOMIC DNA]</scope>
    <source>
        <strain evidence="2">cv. G1812</strain>
    </source>
</reference>
<dbReference type="AlphaFoldDB" id="A0A8R7K2R3"/>
<organism evidence="2 3">
    <name type="scientific">Triticum urartu</name>
    <name type="common">Red wild einkorn</name>
    <name type="synonym">Crithodium urartu</name>
    <dbReference type="NCBI Taxonomy" id="4572"/>
    <lineage>
        <taxon>Eukaryota</taxon>
        <taxon>Viridiplantae</taxon>
        <taxon>Streptophyta</taxon>
        <taxon>Embryophyta</taxon>
        <taxon>Tracheophyta</taxon>
        <taxon>Spermatophyta</taxon>
        <taxon>Magnoliopsida</taxon>
        <taxon>Liliopsida</taxon>
        <taxon>Poales</taxon>
        <taxon>Poaceae</taxon>
        <taxon>BOP clade</taxon>
        <taxon>Pooideae</taxon>
        <taxon>Triticodae</taxon>
        <taxon>Triticeae</taxon>
        <taxon>Triticinae</taxon>
        <taxon>Triticum</taxon>
    </lineage>
</organism>
<reference evidence="3" key="1">
    <citation type="journal article" date="2013" name="Nature">
        <title>Draft genome of the wheat A-genome progenitor Triticum urartu.</title>
        <authorList>
            <person name="Ling H.Q."/>
            <person name="Zhao S."/>
            <person name="Liu D."/>
            <person name="Wang J."/>
            <person name="Sun H."/>
            <person name="Zhang C."/>
            <person name="Fan H."/>
            <person name="Li D."/>
            <person name="Dong L."/>
            <person name="Tao Y."/>
            <person name="Gao C."/>
            <person name="Wu H."/>
            <person name="Li Y."/>
            <person name="Cui Y."/>
            <person name="Guo X."/>
            <person name="Zheng S."/>
            <person name="Wang B."/>
            <person name="Yu K."/>
            <person name="Liang Q."/>
            <person name="Yang W."/>
            <person name="Lou X."/>
            <person name="Chen J."/>
            <person name="Feng M."/>
            <person name="Jian J."/>
            <person name="Zhang X."/>
            <person name="Luo G."/>
            <person name="Jiang Y."/>
            <person name="Liu J."/>
            <person name="Wang Z."/>
            <person name="Sha Y."/>
            <person name="Zhang B."/>
            <person name="Wu H."/>
            <person name="Tang D."/>
            <person name="Shen Q."/>
            <person name="Xue P."/>
            <person name="Zou S."/>
            <person name="Wang X."/>
            <person name="Liu X."/>
            <person name="Wang F."/>
            <person name="Yang Y."/>
            <person name="An X."/>
            <person name="Dong Z."/>
            <person name="Zhang K."/>
            <person name="Zhang X."/>
            <person name="Luo M.C."/>
            <person name="Dvorak J."/>
            <person name="Tong Y."/>
            <person name="Wang J."/>
            <person name="Yang H."/>
            <person name="Li Z."/>
            <person name="Wang D."/>
            <person name="Zhang A."/>
            <person name="Wang J."/>
        </authorList>
    </citation>
    <scope>NUCLEOTIDE SEQUENCE</scope>
    <source>
        <strain evidence="3">cv. G1812</strain>
    </source>
</reference>
<reference evidence="2" key="3">
    <citation type="submission" date="2022-06" db="UniProtKB">
        <authorList>
            <consortium name="EnsemblPlants"/>
        </authorList>
    </citation>
    <scope>IDENTIFICATION</scope>
</reference>
<evidence type="ECO:0000313" key="2">
    <source>
        <dbReference type="EnsemblPlants" id="TuG1812G0100003752.01.T01.cds250361"/>
    </source>
</evidence>
<accession>A0A8R7K2R3</accession>
<proteinExistence type="predicted"/>
<protein>
    <submittedName>
        <fullName evidence="2">Uncharacterized protein</fullName>
    </submittedName>
</protein>
<evidence type="ECO:0000313" key="3">
    <source>
        <dbReference type="Proteomes" id="UP000015106"/>
    </source>
</evidence>
<dbReference type="Gramene" id="TuG1812G0100003752.01.T01">
    <property type="protein sequence ID" value="TuG1812G0100003752.01.T01.cds250361"/>
    <property type="gene ID" value="TuG1812G0100003752.01"/>
</dbReference>
<sequence length="706" mass="77163">MESPVGHGDELDGPADGPRHGGDGEADGPLPQPQPLGAGEPGEHLHHDHLQHERDGDDDEEHPVLEHPGEHVLLLDLPRVELVEHLAQHEGVEDHGAVALLVGAEDVPPPVLERQQHGDLERRLRGEVAPHGVADERRRAADGRPVHERLGGRVRGERQGAHGVHDQVHPQELHGGERHLARGDRGHEVDDERRHVDGELELDELLDVVVDAAPPPRGRHHRVEVVVEDDDVGALLGHLRALHAHGQPHVRLLERRRVVGAVAGHGHHVPLLLQPLHQRQLVQRQGPRHDADPVHDLQLLLRRHGAELVPLDDDAAGVVAGYDAALLGDHAGREDVVAGDHLDGDARLRASLNGDLDLWPARVFQSDEAQQCETVVVDLRLLSSAVELLVGEGDAPEAADRHVVDHLLKVPPLLHSELARRSVRVHVHRAVRQHHLRGSFPVRDHAAGSVVPDHHAAALLVRVEGLNVQHLAAPLQRVGVHAEVRYGPRQQRLLRRAACDLRRRHVVRLVNASRGVEPSSLAEQADDAPGDRRGTSRLVRADPKLGHLHLVERQRSGLVGADVCDGPIVSHADRRRTSAFSFTILFMEKASVSVTASGRPSGMATTMMVTACWKMTTRELNTASKVTWPLLNSGFPWSSLVLPVKWRAVSMVKTSTATATPILPMLEVRRSRRSWSGVGSAVSLVMLLIISPHKVSVPTAVTSIRP</sequence>
<keyword evidence="3" id="KW-1185">Reference proteome</keyword>
<feature type="region of interest" description="Disordered" evidence="1">
    <location>
        <begin position="1"/>
        <end position="64"/>
    </location>
</feature>
<dbReference type="EnsemblPlants" id="TuG1812G0100003752.01.T01">
    <property type="protein sequence ID" value="TuG1812G0100003752.01.T01.cds250361"/>
    <property type="gene ID" value="TuG1812G0100003752.01"/>
</dbReference>